<evidence type="ECO:0000256" key="3">
    <source>
        <dbReference type="ARBA" id="ARBA00022614"/>
    </source>
</evidence>
<dbReference type="STRING" id="46679.SAMN05216202_1861"/>
<keyword evidence="6" id="KW-0832">Ubl conjugation</keyword>
<dbReference type="GO" id="GO:0016874">
    <property type="term" value="F:ligase activity"/>
    <property type="evidence" value="ECO:0007669"/>
    <property type="project" value="UniProtKB-KW"/>
</dbReference>
<keyword evidence="3" id="KW-0433">Leucine-rich repeat</keyword>
<dbReference type="EC" id="2.3.2.27" evidence="2"/>
<dbReference type="InterPro" id="IPR032675">
    <property type="entry name" value="LRR_dom_sf"/>
</dbReference>
<keyword evidence="4" id="KW-0677">Repeat</keyword>
<dbReference type="Proteomes" id="UP000198600">
    <property type="component" value="Chromosome I"/>
</dbReference>
<dbReference type="PANTHER" id="PTHR48051:SF1">
    <property type="entry name" value="RAS SUPPRESSOR PROTEIN 1"/>
    <property type="match status" value="1"/>
</dbReference>
<comment type="PTM">
    <text evidence="6">Ubiquitinated in the presence of host E1 ubiquitin-activating enzyme, E2 ubiquitin-conjugating enzyme and ubiquitin.</text>
</comment>
<dbReference type="SMART" id="SM00369">
    <property type="entry name" value="LRR_TYP"/>
    <property type="match status" value="4"/>
</dbReference>
<feature type="domain" description="NEL" evidence="7">
    <location>
        <begin position="1852"/>
        <end position="2150"/>
    </location>
</feature>
<dbReference type="InterPro" id="IPR029487">
    <property type="entry name" value="NEL_dom"/>
</dbReference>
<keyword evidence="6" id="KW-0833">Ubl conjugation pathway</keyword>
<evidence type="ECO:0000256" key="2">
    <source>
        <dbReference type="ARBA" id="ARBA00012483"/>
    </source>
</evidence>
<evidence type="ECO:0000313" key="9">
    <source>
        <dbReference type="Proteomes" id="UP000198600"/>
    </source>
</evidence>
<dbReference type="PROSITE" id="PS52053">
    <property type="entry name" value="NEL"/>
    <property type="match status" value="1"/>
</dbReference>
<name>A0A1H2MK91_9PSED</name>
<feature type="active site" description="Glycyl thioester intermediate" evidence="6">
    <location>
        <position position="1946"/>
    </location>
</feature>
<evidence type="ECO:0000256" key="5">
    <source>
        <dbReference type="ARBA" id="ARBA00023026"/>
    </source>
</evidence>
<dbReference type="GO" id="GO:0005576">
    <property type="term" value="C:extracellular region"/>
    <property type="evidence" value="ECO:0007669"/>
    <property type="project" value="UniProtKB-UniRule"/>
</dbReference>
<evidence type="ECO:0000259" key="7">
    <source>
        <dbReference type="PROSITE" id="PS52053"/>
    </source>
</evidence>
<keyword evidence="6" id="KW-0808">Transferase</keyword>
<dbReference type="EMBL" id="LT629802">
    <property type="protein sequence ID" value="SDU93435.1"/>
    <property type="molecule type" value="Genomic_DNA"/>
</dbReference>
<keyword evidence="8" id="KW-0436">Ligase</keyword>
<dbReference type="Gene3D" id="3.80.10.10">
    <property type="entry name" value="Ribonuclease Inhibitor"/>
    <property type="match status" value="1"/>
</dbReference>
<keyword evidence="9" id="KW-1185">Reference proteome</keyword>
<reference evidence="9" key="1">
    <citation type="submission" date="2016-10" db="EMBL/GenBank/DDBJ databases">
        <authorList>
            <person name="Varghese N."/>
            <person name="Submissions S."/>
        </authorList>
    </citation>
    <scope>NUCLEOTIDE SEQUENCE [LARGE SCALE GENOMIC DNA]</scope>
    <source>
        <strain evidence="9">LMG 2223</strain>
    </source>
</reference>
<dbReference type="PANTHER" id="PTHR48051">
    <property type="match status" value="1"/>
</dbReference>
<protein>
    <recommendedName>
        <fullName evidence="2">RING-type E3 ubiquitin transferase</fullName>
        <ecNumber evidence="2">2.3.2.27</ecNumber>
    </recommendedName>
</protein>
<comment type="similarity">
    <text evidence="6">Belongs to the LRR-containing bacterial E3 ligase family.</text>
</comment>
<dbReference type="InterPro" id="IPR001611">
    <property type="entry name" value="Leu-rich_rpt"/>
</dbReference>
<comment type="catalytic activity">
    <reaction evidence="1">
        <text>S-ubiquitinyl-[E2 ubiquitin-conjugating enzyme]-L-cysteine + [acceptor protein]-L-lysine = [E2 ubiquitin-conjugating enzyme]-L-cysteine + N(6)-ubiquitinyl-[acceptor protein]-L-lysine.</text>
        <dbReference type="EC" id="2.3.2.27"/>
    </reaction>
</comment>
<dbReference type="InterPro" id="IPR050216">
    <property type="entry name" value="LRR_domain-containing"/>
</dbReference>
<proteinExistence type="inferred from homology"/>
<sequence>MQEALRHLQTQVRKSFATLSDEQQREYVVLERAALKALKDVENESARITNTFKKQGLARLIEALKTATGLTLNPEKMFISTRYGEVIERPSLWAVTKKNLGIGRRRRALDESRFKLHVSTMSVWRAACLNFGYTTSYADVTGFSYETASTLKGENAEHLSIKTFIRISRELDLGQQLKREIEASLSAGGTLRTLIDDAAKVCIKFELLEALRDSSNSGLTEPLYGRYKKALEQGQAQITLTSNEAGGGSYYPLFLVQLADESTHLSYFPQRRGGAFVLHHSFAESLQTFKALLKQSYQQEDMGWFTSQLSPAQLSAFEKLRSVSKTQDPQRFLLAQAMQYEPVRYEFTDQSFERMRITGQPLESRSPHLAAVVSTHQAGRYREALSLLASTRSEADWNAFKTHAIQVGGEVLELLTLPLPGGVLGLNRIMQTALFGSLGYSLVSGGIALTKGQHAEFASALADCLDLVISLRLSLTASRLHSQRMRELWHKLDKPQRVMREDGQQELWTPTIEPYEKVDVLLLDGLTPNDQGIYQVGEYSYVKLSTEEQQVAIQVVYDDKRKAFTLVASNPALYCPCVAFDVNVQRWHLQVENIHTLSDIDLLQRMLPTNSKPFSSTQLTKMLKSTGITHDVLKKVWDGQPAPAHLLEGVRRLHIDKVIEHLTDDFTQQDQMPHLMHEVVFGLLTQLDSWPDHSTLNVWDADGGLIESYTRKGDIHGLPTVVSIKRQADGTYTALDDHGLGETTSDPLFRVILRQLPDSSLLGREDNKNRSESARIAVIREHIATLARAERITLHDTLYNLEGLTRDHPWAINSESGKFLPNQRAVDNSPFSQTLNSFRMFFSGLSEVGAREILRNHPLSEADSTALRQQLKLPNQYFSLAQKYLETEQVNRAIDSIYHPRRYNQEYDIWARTFAAQQLDIKLDRSLIITQRSQEELYKPYQRMGADDRTIVLEHLGDERYQVAPPHSSTLQAVPDNTDSFYLAISDVLTPEERTLMGMGSPADINGLRTTLGNAASAQRLPSGESHLDQAPLLAYESNVILPAGLRPDALGIYQVDGKQYLPLDGRIFQVEYDTAEKRFKLKHPRGEQENQPVLEHNSAGAWRRVTEEPLVWPVTKLFRRLSNQLYNFSNEVISHVLAITGVRASALRYVHRNNLTAPVYLLDTCKRFKVLDDIDVFIEQMRYYPSGTQQDSNIQLWGLTNIPGFFAQTQLNIVDAQGRVVGTYGESESAALSAISLTREEMDGPDFLTLIVERSNAQHMENVLGETGLTIEQQIVKLARKIADAVESTKFKLFERLYRQREFSHDPDISALAAKYPQLPVSVIECMLKQTTQLERQTLKEGVVPFRVAEHIDWVQKEVELNRALEGLYKDTLASAESTHLLLHEVVSQPGWPEDTRLDVFENNVTETPLLSVGNTHSDQRKILLKKGSHYFACNEQGDILNQLPQQGDNLLESVWALLNPAERKTMKVDSKDQLPEFKQALVTNAAEKRDISKAVLGKKVLPQWLSSPLNVDISFIAYPSSIRGFFSRVANWVHPSEQLQKTMALYPSFSIEQANSFMQSLNLSGPQLIVELERRRVEYDTLVAQLNAWRDSARGPRTIFTRNDRVRMKEEILKAWRRETVVFFDDTGVELGYTLRLECTQYAEIPTFLSGDFNHVASLEISRPSLPETLQVDRTEDYERFLRLFSNLKILTIDHAHLSRIPTSIGDMRELRYLDLADGGIPIDQASMNSLMGLSHLEYLVLQGNHLNVTPDIRPLQHLAHLNLRATGIESWPIGAETQTGLQHLDLRENRLQSIPASLFNNPDMMRTNRATYLHGNPFNAISLSRLAEFRRVDSFELGGRLPGTTHQAMTDSPVERWLSGIPITEVNDWRHTWFNLRIEEAATPSSSDLLRLLNDLTWSADYTHSSESRIALTQRVRRLLLAISRSTELRAEVYRKAYGEGTCGDGAILMFNKLEVLGQIAATSVLADQNAAEKDLLRLAEGLFFLSNVDRLAERKAYQLLQQNSSVDTIEVVLYYRIKLKKAFNLPLQPDKMLFDSLVERYDPNIKGDIEQAQIELEKLRKSRVLQTYILSRSFWHRFLERKYSAQFKAIASDAQRKTAEVKRLHPDPQSDEYFDALQAVIDEKDAALRDLIEQLTLNARHSTAAV</sequence>
<dbReference type="InterPro" id="IPR003591">
    <property type="entry name" value="Leu-rich_rpt_typical-subtyp"/>
</dbReference>
<dbReference type="PROSITE" id="PS51450">
    <property type="entry name" value="LRR"/>
    <property type="match status" value="1"/>
</dbReference>
<dbReference type="Gene3D" id="1.20.58.360">
    <property type="entry name" value="Shigella T3SS effector IpaH defines"/>
    <property type="match status" value="1"/>
</dbReference>
<evidence type="ECO:0000256" key="4">
    <source>
        <dbReference type="ARBA" id="ARBA00022737"/>
    </source>
</evidence>
<gene>
    <name evidence="8" type="ORF">SAMN05216202_1861</name>
</gene>
<dbReference type="GO" id="GO:0016567">
    <property type="term" value="P:protein ubiquitination"/>
    <property type="evidence" value="ECO:0007669"/>
    <property type="project" value="InterPro"/>
</dbReference>
<organism evidence="8 9">
    <name type="scientific">Pseudomonas mucidolens</name>
    <dbReference type="NCBI Taxonomy" id="46679"/>
    <lineage>
        <taxon>Bacteria</taxon>
        <taxon>Pseudomonadati</taxon>
        <taxon>Pseudomonadota</taxon>
        <taxon>Gammaproteobacteria</taxon>
        <taxon>Pseudomonadales</taxon>
        <taxon>Pseudomonadaceae</taxon>
        <taxon>Pseudomonas</taxon>
    </lineage>
</organism>
<dbReference type="GO" id="GO:0005737">
    <property type="term" value="C:cytoplasm"/>
    <property type="evidence" value="ECO:0007669"/>
    <property type="project" value="TreeGrafter"/>
</dbReference>
<keyword evidence="6" id="KW-1035">Host cytoplasm</keyword>
<evidence type="ECO:0000256" key="6">
    <source>
        <dbReference type="PROSITE-ProRule" id="PRU01398"/>
    </source>
</evidence>
<accession>A0A1H2MK91</accession>
<dbReference type="SUPFAM" id="SSF52058">
    <property type="entry name" value="L domain-like"/>
    <property type="match status" value="1"/>
</dbReference>
<keyword evidence="5" id="KW-0843">Virulence</keyword>
<evidence type="ECO:0000313" key="8">
    <source>
        <dbReference type="EMBL" id="SDU93435.1"/>
    </source>
</evidence>
<evidence type="ECO:0000256" key="1">
    <source>
        <dbReference type="ARBA" id="ARBA00000900"/>
    </source>
</evidence>
<dbReference type="Pfam" id="PF14496">
    <property type="entry name" value="NEL"/>
    <property type="match status" value="1"/>
</dbReference>
<dbReference type="GO" id="GO:0061630">
    <property type="term" value="F:ubiquitin protein ligase activity"/>
    <property type="evidence" value="ECO:0007669"/>
    <property type="project" value="UniProtKB-EC"/>
</dbReference>
<keyword evidence="6" id="KW-0964">Secreted</keyword>